<evidence type="ECO:0000256" key="1">
    <source>
        <dbReference type="SAM" id="MobiDB-lite"/>
    </source>
</evidence>
<keyword evidence="3" id="KW-1185">Reference proteome</keyword>
<organism evidence="2 3">
    <name type="scientific">Heracleum sosnowskyi</name>
    <dbReference type="NCBI Taxonomy" id="360622"/>
    <lineage>
        <taxon>Eukaryota</taxon>
        <taxon>Viridiplantae</taxon>
        <taxon>Streptophyta</taxon>
        <taxon>Embryophyta</taxon>
        <taxon>Tracheophyta</taxon>
        <taxon>Spermatophyta</taxon>
        <taxon>Magnoliopsida</taxon>
        <taxon>eudicotyledons</taxon>
        <taxon>Gunneridae</taxon>
        <taxon>Pentapetalae</taxon>
        <taxon>asterids</taxon>
        <taxon>campanulids</taxon>
        <taxon>Apiales</taxon>
        <taxon>Apiaceae</taxon>
        <taxon>Apioideae</taxon>
        <taxon>apioid superclade</taxon>
        <taxon>Tordylieae</taxon>
        <taxon>Tordyliinae</taxon>
        <taxon>Heracleum</taxon>
    </lineage>
</organism>
<proteinExistence type="predicted"/>
<reference evidence="2" key="2">
    <citation type="submission" date="2023-05" db="EMBL/GenBank/DDBJ databases">
        <authorList>
            <person name="Schelkunov M.I."/>
        </authorList>
    </citation>
    <scope>NUCLEOTIDE SEQUENCE</scope>
    <source>
        <strain evidence="2">Hsosn_3</strain>
        <tissue evidence="2">Leaf</tissue>
    </source>
</reference>
<evidence type="ECO:0000313" key="2">
    <source>
        <dbReference type="EMBL" id="KAK1370176.1"/>
    </source>
</evidence>
<accession>A0AAD8HN29</accession>
<name>A0AAD8HN29_9APIA</name>
<evidence type="ECO:0000313" key="3">
    <source>
        <dbReference type="Proteomes" id="UP001237642"/>
    </source>
</evidence>
<protein>
    <submittedName>
        <fullName evidence="2">Uncharacterized protein</fullName>
    </submittedName>
</protein>
<dbReference type="AlphaFoldDB" id="A0AAD8HN29"/>
<feature type="region of interest" description="Disordered" evidence="1">
    <location>
        <begin position="155"/>
        <end position="181"/>
    </location>
</feature>
<sequence length="181" mass="20552">MDDSFGHGDDLIWDGLACPPLEDYVFNFHSNFKPDDELAVSIKSGEKTRRKPTTVTRPCGKGKEIKILAQVLEVEMHSKTFYGYHSVDFKKRKAGHDLKFKGGVTKKRVQGSGAKDMTMLDHTNGLAVNNKRKAEQLDVVDRTVIMNQNLKLQGTSSTRTTSELKRLKDKKRFKSPTFKYQ</sequence>
<gene>
    <name evidence="2" type="ORF">POM88_036268</name>
</gene>
<reference evidence="2" key="1">
    <citation type="submission" date="2023-02" db="EMBL/GenBank/DDBJ databases">
        <title>Genome of toxic invasive species Heracleum sosnowskyi carries increased number of genes despite the absence of recent whole-genome duplications.</title>
        <authorList>
            <person name="Schelkunov M."/>
            <person name="Shtratnikova V."/>
            <person name="Makarenko M."/>
            <person name="Klepikova A."/>
            <person name="Omelchenko D."/>
            <person name="Novikova G."/>
            <person name="Obukhova E."/>
            <person name="Bogdanov V."/>
            <person name="Penin A."/>
            <person name="Logacheva M."/>
        </authorList>
    </citation>
    <scope>NUCLEOTIDE SEQUENCE</scope>
    <source>
        <strain evidence="2">Hsosn_3</strain>
        <tissue evidence="2">Leaf</tissue>
    </source>
</reference>
<comment type="caution">
    <text evidence="2">The sequence shown here is derived from an EMBL/GenBank/DDBJ whole genome shotgun (WGS) entry which is preliminary data.</text>
</comment>
<dbReference type="EMBL" id="JAUIZM010000008">
    <property type="protein sequence ID" value="KAK1370176.1"/>
    <property type="molecule type" value="Genomic_DNA"/>
</dbReference>
<dbReference type="Proteomes" id="UP001237642">
    <property type="component" value="Unassembled WGS sequence"/>
</dbReference>